<dbReference type="OrthoDB" id="2441831at2759"/>
<evidence type="ECO:0000313" key="3">
    <source>
        <dbReference type="Proteomes" id="UP000807716"/>
    </source>
</evidence>
<keyword evidence="3" id="KW-1185">Reference proteome</keyword>
<gene>
    <name evidence="2" type="ORF">DFQ27_009393</name>
</gene>
<feature type="region of interest" description="Disordered" evidence="1">
    <location>
        <begin position="34"/>
        <end position="58"/>
    </location>
</feature>
<organism evidence="2 3">
    <name type="scientific">Actinomortierella ambigua</name>
    <dbReference type="NCBI Taxonomy" id="1343610"/>
    <lineage>
        <taxon>Eukaryota</taxon>
        <taxon>Fungi</taxon>
        <taxon>Fungi incertae sedis</taxon>
        <taxon>Mucoromycota</taxon>
        <taxon>Mortierellomycotina</taxon>
        <taxon>Mortierellomycetes</taxon>
        <taxon>Mortierellales</taxon>
        <taxon>Mortierellaceae</taxon>
        <taxon>Actinomortierella</taxon>
    </lineage>
</organism>
<proteinExistence type="predicted"/>
<dbReference type="EMBL" id="JAAAJB010000859">
    <property type="protein sequence ID" value="KAG0250455.1"/>
    <property type="molecule type" value="Genomic_DNA"/>
</dbReference>
<sequence length="164" mass="18341">MLFFFGSPATAAEKEQAAALKAVIDARKGPLKQELKQMEQDAKEQQREAKRAFQQREREIHMGAIRNMAERVQQEIAAIQATDEYQHGDEKTKKCIDQAQSWILWGLSKEAMKHGETLNYSCGSSCQDATTTSTVAVETGREKDDGLQATTLSEKGDQTLVQVY</sequence>
<dbReference type="Proteomes" id="UP000807716">
    <property type="component" value="Unassembled WGS sequence"/>
</dbReference>
<reference evidence="2" key="1">
    <citation type="journal article" date="2020" name="Fungal Divers.">
        <title>Resolving the Mortierellaceae phylogeny through synthesis of multi-gene phylogenetics and phylogenomics.</title>
        <authorList>
            <person name="Vandepol N."/>
            <person name="Liber J."/>
            <person name="Desiro A."/>
            <person name="Na H."/>
            <person name="Kennedy M."/>
            <person name="Barry K."/>
            <person name="Grigoriev I.V."/>
            <person name="Miller A.N."/>
            <person name="O'Donnell K."/>
            <person name="Stajich J.E."/>
            <person name="Bonito G."/>
        </authorList>
    </citation>
    <scope>NUCLEOTIDE SEQUENCE</scope>
    <source>
        <strain evidence="2">BC1065</strain>
    </source>
</reference>
<comment type="caution">
    <text evidence="2">The sequence shown here is derived from an EMBL/GenBank/DDBJ whole genome shotgun (WGS) entry which is preliminary data.</text>
</comment>
<evidence type="ECO:0000313" key="2">
    <source>
        <dbReference type="EMBL" id="KAG0250455.1"/>
    </source>
</evidence>
<evidence type="ECO:0000256" key="1">
    <source>
        <dbReference type="SAM" id="MobiDB-lite"/>
    </source>
</evidence>
<name>A0A9P6TXP0_9FUNG</name>
<accession>A0A9P6TXP0</accession>
<protein>
    <submittedName>
        <fullName evidence="2">Uncharacterized protein</fullName>
    </submittedName>
</protein>
<dbReference type="AlphaFoldDB" id="A0A9P6TXP0"/>